<evidence type="ECO:0000313" key="3">
    <source>
        <dbReference type="Proteomes" id="UP000694044"/>
    </source>
</evidence>
<protein>
    <submittedName>
        <fullName evidence="2">AP-2 complex subunit alpha-2</fullName>
    </submittedName>
</protein>
<sequence length="170" mass="18608">MPVFPENRESELIDRLRNQQKAAASVDEGSVLPEEGATSPPAQASVGTCCSRRRFRVVVAGGSGGLRDLVSFRLGSWTGSHPWTQLSIGAKHEYRGSQGRINLFYDNKTSDMLKGFAVQLETGNFFRVQAEGYRPSPSMHGVPDWKAMEDAGEDFGVDRCNISRTARGLA</sequence>
<evidence type="ECO:0000256" key="1">
    <source>
        <dbReference type="SAM" id="MobiDB-lite"/>
    </source>
</evidence>
<proteinExistence type="predicted"/>
<dbReference type="OrthoDB" id="413467at2759"/>
<keyword evidence="3" id="KW-1185">Reference proteome</keyword>
<organism evidence="2 3">
    <name type="scientific">Phytophthora pseudosyringae</name>
    <dbReference type="NCBI Taxonomy" id="221518"/>
    <lineage>
        <taxon>Eukaryota</taxon>
        <taxon>Sar</taxon>
        <taxon>Stramenopiles</taxon>
        <taxon>Oomycota</taxon>
        <taxon>Peronosporomycetes</taxon>
        <taxon>Peronosporales</taxon>
        <taxon>Peronosporaceae</taxon>
        <taxon>Phytophthora</taxon>
    </lineage>
</organism>
<evidence type="ECO:0000313" key="2">
    <source>
        <dbReference type="EMBL" id="KAG7383721.1"/>
    </source>
</evidence>
<dbReference type="Proteomes" id="UP000694044">
    <property type="component" value="Unassembled WGS sequence"/>
</dbReference>
<accession>A0A8T1VRE8</accession>
<reference evidence="2" key="1">
    <citation type="submission" date="2021-02" db="EMBL/GenBank/DDBJ databases">
        <authorList>
            <person name="Palmer J.M."/>
        </authorList>
    </citation>
    <scope>NUCLEOTIDE SEQUENCE</scope>
    <source>
        <strain evidence="2">SCRP734</strain>
    </source>
</reference>
<name>A0A8T1VRE8_9STRA</name>
<gene>
    <name evidence="2" type="primary">AP2A2_2</name>
    <name evidence="2" type="ORF">PHYPSEUDO_003336</name>
</gene>
<feature type="region of interest" description="Disordered" evidence="1">
    <location>
        <begin position="24"/>
        <end position="45"/>
    </location>
</feature>
<comment type="caution">
    <text evidence="2">The sequence shown here is derived from an EMBL/GenBank/DDBJ whole genome shotgun (WGS) entry which is preliminary data.</text>
</comment>
<dbReference type="EMBL" id="JAGDFM010000168">
    <property type="protein sequence ID" value="KAG7383721.1"/>
    <property type="molecule type" value="Genomic_DNA"/>
</dbReference>
<dbReference type="AlphaFoldDB" id="A0A8T1VRE8"/>